<keyword evidence="3 6" id="KW-0560">Oxidoreductase</keyword>
<feature type="binding site" description="axial binding residue" evidence="5">
    <location>
        <position position="377"/>
    </location>
    <ligand>
        <name>heme b</name>
        <dbReference type="ChEBI" id="CHEBI:60344"/>
    </ligand>
    <ligandPart>
        <name>Fe</name>
        <dbReference type="ChEBI" id="CHEBI:18248"/>
    </ligandPart>
</feature>
<dbReference type="InterPro" id="IPR019791">
    <property type="entry name" value="Haem_peroxidase_animal"/>
</dbReference>
<dbReference type="Proteomes" id="UP000887013">
    <property type="component" value="Unassembled WGS sequence"/>
</dbReference>
<keyword evidence="5" id="KW-0349">Heme</keyword>
<dbReference type="PRINTS" id="PR00457">
    <property type="entry name" value="ANPEROXIDASE"/>
</dbReference>
<keyword evidence="4" id="KW-0732">Signal</keyword>
<gene>
    <name evidence="6" type="primary">Pxd</name>
    <name evidence="6" type="ORF">NPIL_371701</name>
</gene>
<accession>A0A8X6N9X8</accession>
<dbReference type="GO" id="GO:0005576">
    <property type="term" value="C:extracellular region"/>
    <property type="evidence" value="ECO:0007669"/>
    <property type="project" value="UniProtKB-SubCell"/>
</dbReference>
<keyword evidence="5" id="KW-0408">Iron</keyword>
<dbReference type="AlphaFoldDB" id="A0A8X6N9X8"/>
<evidence type="ECO:0000256" key="2">
    <source>
        <dbReference type="ARBA" id="ARBA00022525"/>
    </source>
</evidence>
<dbReference type="PANTHER" id="PTHR11475">
    <property type="entry name" value="OXIDASE/PEROXIDASE"/>
    <property type="match status" value="1"/>
</dbReference>
<protein>
    <submittedName>
        <fullName evidence="6">Peroxidase</fullName>
    </submittedName>
</protein>
<dbReference type="PANTHER" id="PTHR11475:SF143">
    <property type="entry name" value="PUTATIVE-RELATED"/>
    <property type="match status" value="1"/>
</dbReference>
<sequence>MINSKQFNQFIVNVEASCKSSSNESTSEEYKYGTSLDLIPEDPNECHDDGEMQCDPEYPYRRMNGTCNNLEHPLWGSANECYLRLFPAFYDGFDGERKSTKGGHLPVPRNITLRLIRDDPKLAHGITFMFTMFGQTVAHDNSLAPQESGSSFCCDPENRYNPRCLILAFSPDDPFYSEFNLTCVEINRTRTCDSCNTGNREQINAVTSALDLSIVYGVDDDRANSLRTNDGTGKMRINNTENGDVLPSGKDPDDIFCTAEEESQAKCFYSGDPRVNQHATLSSLQILYVREHNRIATLLKTMNPHWDDERLYQETRRINIAQYQHIVFKEYLPPLLGNYIMQKFDLSIQDGSAGSKYDPEYRLGIWNEHATGLFRIHSMVAKDMGYKDLRFKSSYSNPDLIWHGYMGNLIGGVCKVASTMYGRRYGEDVVNYLYQRPGLDYGSDLSSVDMQRGRDHGLAPYIHFVSLCSEGNVNITSFDDLWPRLMSKKHARYLEENYATVEDVDVWAGAQMEYHFPGSLLGHTAVCVIAKQFRVLKYGDRFFYEHEGEVPSFTPGQRETLKQSSLSNILCHNLNMTHIQRNTMLLPSDENPILTCDELPEMDLTLWKEEI</sequence>
<dbReference type="GO" id="GO:0006979">
    <property type="term" value="P:response to oxidative stress"/>
    <property type="evidence" value="ECO:0007669"/>
    <property type="project" value="InterPro"/>
</dbReference>
<dbReference type="CDD" id="cd09823">
    <property type="entry name" value="peroxinectin_like"/>
    <property type="match status" value="1"/>
</dbReference>
<keyword evidence="2" id="KW-0964">Secreted</keyword>
<dbReference type="Pfam" id="PF03098">
    <property type="entry name" value="An_peroxidase"/>
    <property type="match status" value="1"/>
</dbReference>
<evidence type="ECO:0000313" key="6">
    <source>
        <dbReference type="EMBL" id="GFT01604.1"/>
    </source>
</evidence>
<dbReference type="InterPro" id="IPR010255">
    <property type="entry name" value="Haem_peroxidase_sf"/>
</dbReference>
<keyword evidence="5" id="KW-0479">Metal-binding</keyword>
<keyword evidence="7" id="KW-1185">Reference proteome</keyword>
<name>A0A8X6N9X8_NEPPI</name>
<keyword evidence="3 6" id="KW-0575">Peroxidase</keyword>
<evidence type="ECO:0000256" key="3">
    <source>
        <dbReference type="ARBA" id="ARBA00022559"/>
    </source>
</evidence>
<dbReference type="GO" id="GO:0004601">
    <property type="term" value="F:peroxidase activity"/>
    <property type="evidence" value="ECO:0007669"/>
    <property type="project" value="UniProtKB-KW"/>
</dbReference>
<organism evidence="6 7">
    <name type="scientific">Nephila pilipes</name>
    <name type="common">Giant wood spider</name>
    <name type="synonym">Nephila maculata</name>
    <dbReference type="NCBI Taxonomy" id="299642"/>
    <lineage>
        <taxon>Eukaryota</taxon>
        <taxon>Metazoa</taxon>
        <taxon>Ecdysozoa</taxon>
        <taxon>Arthropoda</taxon>
        <taxon>Chelicerata</taxon>
        <taxon>Arachnida</taxon>
        <taxon>Araneae</taxon>
        <taxon>Araneomorphae</taxon>
        <taxon>Entelegynae</taxon>
        <taxon>Araneoidea</taxon>
        <taxon>Nephilidae</taxon>
        <taxon>Nephila</taxon>
    </lineage>
</organism>
<reference evidence="6" key="1">
    <citation type="submission" date="2020-08" db="EMBL/GenBank/DDBJ databases">
        <title>Multicomponent nature underlies the extraordinary mechanical properties of spider dragline silk.</title>
        <authorList>
            <person name="Kono N."/>
            <person name="Nakamura H."/>
            <person name="Mori M."/>
            <person name="Yoshida Y."/>
            <person name="Ohtoshi R."/>
            <person name="Malay A.D."/>
            <person name="Moran D.A.P."/>
            <person name="Tomita M."/>
            <person name="Numata K."/>
            <person name="Arakawa K."/>
        </authorList>
    </citation>
    <scope>NUCLEOTIDE SEQUENCE</scope>
</reference>
<evidence type="ECO:0000313" key="7">
    <source>
        <dbReference type="Proteomes" id="UP000887013"/>
    </source>
</evidence>
<dbReference type="PROSITE" id="PS50292">
    <property type="entry name" value="PEROXIDASE_3"/>
    <property type="match status" value="1"/>
</dbReference>
<evidence type="ECO:0000256" key="1">
    <source>
        <dbReference type="ARBA" id="ARBA00004613"/>
    </source>
</evidence>
<evidence type="ECO:0000256" key="5">
    <source>
        <dbReference type="PIRSR" id="PIRSR619791-2"/>
    </source>
</evidence>
<dbReference type="EMBL" id="BMAW01055584">
    <property type="protein sequence ID" value="GFT01604.1"/>
    <property type="molecule type" value="Genomic_DNA"/>
</dbReference>
<dbReference type="FunFam" id="1.10.640.10:FF:000003">
    <property type="entry name" value="chorion peroxidase"/>
    <property type="match status" value="1"/>
</dbReference>
<dbReference type="GO" id="GO:0020037">
    <property type="term" value="F:heme binding"/>
    <property type="evidence" value="ECO:0007669"/>
    <property type="project" value="InterPro"/>
</dbReference>
<dbReference type="GO" id="GO:0046872">
    <property type="term" value="F:metal ion binding"/>
    <property type="evidence" value="ECO:0007669"/>
    <property type="project" value="UniProtKB-KW"/>
</dbReference>
<dbReference type="Gene3D" id="1.10.640.10">
    <property type="entry name" value="Haem peroxidase domain superfamily, animal type"/>
    <property type="match status" value="1"/>
</dbReference>
<dbReference type="SUPFAM" id="SSF48113">
    <property type="entry name" value="Heme-dependent peroxidases"/>
    <property type="match status" value="1"/>
</dbReference>
<dbReference type="InterPro" id="IPR037120">
    <property type="entry name" value="Haem_peroxidase_sf_animal"/>
</dbReference>
<comment type="subcellular location">
    <subcellularLocation>
        <location evidence="1">Secreted</location>
    </subcellularLocation>
</comment>
<evidence type="ECO:0000256" key="4">
    <source>
        <dbReference type="ARBA" id="ARBA00022729"/>
    </source>
</evidence>
<comment type="caution">
    <text evidence="6">The sequence shown here is derived from an EMBL/GenBank/DDBJ whole genome shotgun (WGS) entry which is preliminary data.</text>
</comment>
<dbReference type="OrthoDB" id="823504at2759"/>
<proteinExistence type="predicted"/>